<reference evidence="2" key="1">
    <citation type="submission" date="2021-02" db="EMBL/GenBank/DDBJ databases">
        <authorList>
            <person name="Nowell W R."/>
        </authorList>
    </citation>
    <scope>NUCLEOTIDE SEQUENCE</scope>
</reference>
<evidence type="ECO:0000259" key="1">
    <source>
        <dbReference type="PROSITE" id="PS50104"/>
    </source>
</evidence>
<dbReference type="InterPro" id="IPR016024">
    <property type="entry name" value="ARM-type_fold"/>
</dbReference>
<dbReference type="InterPro" id="IPR035897">
    <property type="entry name" value="Toll_tir_struct_dom_sf"/>
</dbReference>
<dbReference type="AlphaFoldDB" id="A0A817PFC7"/>
<proteinExistence type="predicted"/>
<dbReference type="Proteomes" id="UP000663825">
    <property type="component" value="Unassembled WGS sequence"/>
</dbReference>
<dbReference type="Proteomes" id="UP000663873">
    <property type="component" value="Unassembled WGS sequence"/>
</dbReference>
<evidence type="ECO:0000313" key="2">
    <source>
        <dbReference type="EMBL" id="CAF3155477.1"/>
    </source>
</evidence>
<evidence type="ECO:0000313" key="3">
    <source>
        <dbReference type="EMBL" id="CAF4501873.1"/>
    </source>
</evidence>
<dbReference type="GO" id="GO:0007165">
    <property type="term" value="P:signal transduction"/>
    <property type="evidence" value="ECO:0007669"/>
    <property type="project" value="InterPro"/>
</dbReference>
<dbReference type="InterPro" id="IPR000157">
    <property type="entry name" value="TIR_dom"/>
</dbReference>
<gene>
    <name evidence="2" type="ORF">TIS948_LOCUS9952</name>
    <name evidence="3" type="ORF">UJA718_LOCUS26383</name>
</gene>
<dbReference type="Gene3D" id="1.25.10.10">
    <property type="entry name" value="Leucine-rich Repeat Variant"/>
    <property type="match status" value="1"/>
</dbReference>
<organism evidence="2 4">
    <name type="scientific">Rotaria socialis</name>
    <dbReference type="NCBI Taxonomy" id="392032"/>
    <lineage>
        <taxon>Eukaryota</taxon>
        <taxon>Metazoa</taxon>
        <taxon>Spiralia</taxon>
        <taxon>Gnathifera</taxon>
        <taxon>Rotifera</taxon>
        <taxon>Eurotatoria</taxon>
        <taxon>Bdelloidea</taxon>
        <taxon>Philodinida</taxon>
        <taxon>Philodinidae</taxon>
        <taxon>Rotaria</taxon>
    </lineage>
</organism>
<dbReference type="SUPFAM" id="SSF48371">
    <property type="entry name" value="ARM repeat"/>
    <property type="match status" value="1"/>
</dbReference>
<dbReference type="EMBL" id="CAJOBP010006835">
    <property type="protein sequence ID" value="CAF4501873.1"/>
    <property type="molecule type" value="Genomic_DNA"/>
</dbReference>
<dbReference type="Pfam" id="PF13676">
    <property type="entry name" value="TIR_2"/>
    <property type="match status" value="1"/>
</dbReference>
<sequence>MEGYCLATMRYEPNFFAYNTPPPVTHAYTYHPIQTLINEHEPIDTESLHSKFVNSHVPKSYQSEIEYLSNHSACNLNLKSKQGIDYVNTTNQRIKELNCISSDTLADIATNEFCVSIRNLIRNLLLDWHSSCKLSQDETNLLSNSIFLLNHLINSIQDVTKLASWLPGRSLINTLATCMSDVDRLLSCDENKQNFKQLSCLFDILKTYYQRLPSQLQYGNVFNRLFEATIDCLISLNFDRTFKKLKPYAQSMTTKQNFFLIQCSSFFINYHGIETSKTIEQFLDTMVPRYAAVLDKHIESIKEWNSPMIHTVHHLLLTVAHAKNYYTPYANGQPLHWLIDIIVRIISEPALLKKVDHKAKKSETVLINSAVYTLTAFVHEPDLLVYIKEHKIISIVRSLILLSYEPIVIHACVILAYTLDEEDIKASEKESGRLVSNILNLLRKNTRALTKKSKNEEATEHNITLLAEALQGLVQHDQIKVEILKQNALYLLIDNYQTVNDRSKRLLLESLVSMTFIEDAARLLGENKNFVNSIQNMQKTATEGIQKAAEKILWNLQKGKPENIVQQTKKMNNVKMSSTDRNRKYQYDIMISYCHAEKELVNRIHRFLVDQGFKIWIDQYNIYGPAMQAMADAVENSEFIIICMSDSYKRSAYCQAEAEYAFRCKRRLLPVILRQGYRPDGWLALLLGSRIYIDFTRLEFFQACTSLLKEIQLQRGDHFEDNTINRDALNEDQSNTIKRIKSDSKKPLKSYAIETLEKSKLPEEYLNRNTVQSAYRSISAHQWTTDDILDFLYDSNLHYMMPLCESMTGHGLMKLCEMCQTAPNRFYSQLNKEFISRFNGIHLPIGIFTQFLSEIDQFTDSSSISPTQSTEKYVTPLKSVLTSEPSASPIPVIVESSSNESSSTSVLEPFVKPIVNHSYLLPPEQTGSPTLTTFHTSRKVHITEQASFQTESIVAPTDNYVIQTSI</sequence>
<dbReference type="PANTHER" id="PTHR46270:SF2">
    <property type="entry name" value="TIR DOMAIN-CONTAINING PROTEIN"/>
    <property type="match status" value="1"/>
</dbReference>
<dbReference type="PROSITE" id="PS50104">
    <property type="entry name" value="TIR"/>
    <property type="match status" value="1"/>
</dbReference>
<dbReference type="PANTHER" id="PTHR46270">
    <property type="entry name" value="ARMADILLO-TYPE FOLD-RELATED"/>
    <property type="match status" value="1"/>
</dbReference>
<protein>
    <recommendedName>
        <fullName evidence="1">TIR domain-containing protein</fullName>
    </recommendedName>
</protein>
<dbReference type="Gene3D" id="3.40.50.10140">
    <property type="entry name" value="Toll/interleukin-1 receptor homology (TIR) domain"/>
    <property type="match status" value="1"/>
</dbReference>
<dbReference type="OrthoDB" id="10001301at2759"/>
<dbReference type="InterPro" id="IPR011989">
    <property type="entry name" value="ARM-like"/>
</dbReference>
<dbReference type="EMBL" id="CAJNXB010001293">
    <property type="protein sequence ID" value="CAF3155477.1"/>
    <property type="molecule type" value="Genomic_DNA"/>
</dbReference>
<feature type="domain" description="TIR" evidence="1">
    <location>
        <begin position="585"/>
        <end position="709"/>
    </location>
</feature>
<dbReference type="SUPFAM" id="SSF52200">
    <property type="entry name" value="Toll/Interleukin receptor TIR domain"/>
    <property type="match status" value="1"/>
</dbReference>
<accession>A0A817PFC7</accession>
<name>A0A817PFC7_9BILA</name>
<evidence type="ECO:0000313" key="4">
    <source>
        <dbReference type="Proteomes" id="UP000663825"/>
    </source>
</evidence>
<keyword evidence="5" id="KW-1185">Reference proteome</keyword>
<evidence type="ECO:0000313" key="5">
    <source>
        <dbReference type="Proteomes" id="UP000663873"/>
    </source>
</evidence>
<comment type="caution">
    <text evidence="2">The sequence shown here is derived from an EMBL/GenBank/DDBJ whole genome shotgun (WGS) entry which is preliminary data.</text>
</comment>